<keyword evidence="3" id="KW-1185">Reference proteome</keyword>
<dbReference type="InterPro" id="IPR011992">
    <property type="entry name" value="EF-hand-dom_pair"/>
</dbReference>
<dbReference type="GO" id="GO:0005509">
    <property type="term" value="F:calcium ion binding"/>
    <property type="evidence" value="ECO:0007669"/>
    <property type="project" value="InterPro"/>
</dbReference>
<dbReference type="STRING" id="7574.A0A1S3ILB4"/>
<name>A0A1S3ILB4_LINAN</name>
<dbReference type="PROSITE" id="PS50222">
    <property type="entry name" value="EF_HAND_2"/>
    <property type="match status" value="2"/>
</dbReference>
<protein>
    <submittedName>
        <fullName evidence="4">Sarcoplasmic calcium-binding protein</fullName>
    </submittedName>
</protein>
<evidence type="ECO:0000313" key="3">
    <source>
        <dbReference type="Proteomes" id="UP000085678"/>
    </source>
</evidence>
<dbReference type="InterPro" id="IPR002048">
    <property type="entry name" value="EF_hand_dom"/>
</dbReference>
<sequence length="211" mass="24462">MTQVTLLKQGLDKQPLCLRKPIEYPQLTGSDHWKRKMRTIFRAFDVDGDGCLTEDDMEAVVRRTAEYMNLDDENTNILLNQRLTYLRDVSSKDSTGEIKGKLSEDEFVQNHLANMNESKFRNIWFDVLSSRFQMMDTDGDGLVSSDEYASLFYSFNIRSEHSDKIFDIIDTDNDGFISKDDFVQALTEFWLSENPDNKYNECFGPLVDVTN</sequence>
<dbReference type="OrthoDB" id="6242242at2759"/>
<dbReference type="PROSITE" id="PS00018">
    <property type="entry name" value="EF_HAND_1"/>
    <property type="match status" value="2"/>
</dbReference>
<dbReference type="Gene3D" id="1.10.238.10">
    <property type="entry name" value="EF-hand"/>
    <property type="match status" value="1"/>
</dbReference>
<dbReference type="Proteomes" id="UP000085678">
    <property type="component" value="Unplaced"/>
</dbReference>
<dbReference type="AlphaFoldDB" id="A0A1S3ILB4"/>
<reference evidence="4" key="1">
    <citation type="submission" date="2025-08" db="UniProtKB">
        <authorList>
            <consortium name="RefSeq"/>
        </authorList>
    </citation>
    <scope>IDENTIFICATION</scope>
    <source>
        <tissue evidence="4">Gonads</tissue>
    </source>
</reference>
<dbReference type="SUPFAM" id="SSF47473">
    <property type="entry name" value="EF-hand"/>
    <property type="match status" value="1"/>
</dbReference>
<dbReference type="KEGG" id="lak:106165376"/>
<keyword evidence="1" id="KW-0106">Calcium</keyword>
<feature type="domain" description="EF-hand" evidence="2">
    <location>
        <begin position="157"/>
        <end position="192"/>
    </location>
</feature>
<dbReference type="Pfam" id="PF13499">
    <property type="entry name" value="EF-hand_7"/>
    <property type="match status" value="1"/>
</dbReference>
<proteinExistence type="predicted"/>
<organism evidence="3 4">
    <name type="scientific">Lingula anatina</name>
    <name type="common">Brachiopod</name>
    <name type="synonym">Lingula unguis</name>
    <dbReference type="NCBI Taxonomy" id="7574"/>
    <lineage>
        <taxon>Eukaryota</taxon>
        <taxon>Metazoa</taxon>
        <taxon>Spiralia</taxon>
        <taxon>Lophotrochozoa</taxon>
        <taxon>Brachiopoda</taxon>
        <taxon>Linguliformea</taxon>
        <taxon>Lingulata</taxon>
        <taxon>Lingulida</taxon>
        <taxon>Linguloidea</taxon>
        <taxon>Lingulidae</taxon>
        <taxon>Lingula</taxon>
    </lineage>
</organism>
<feature type="domain" description="EF-hand" evidence="2">
    <location>
        <begin position="32"/>
        <end position="67"/>
    </location>
</feature>
<dbReference type="PANTHER" id="PTHR23064">
    <property type="entry name" value="TROPONIN"/>
    <property type="match status" value="1"/>
</dbReference>
<evidence type="ECO:0000259" key="2">
    <source>
        <dbReference type="PROSITE" id="PS50222"/>
    </source>
</evidence>
<dbReference type="SMART" id="SM00054">
    <property type="entry name" value="EFh"/>
    <property type="match status" value="3"/>
</dbReference>
<dbReference type="Pfam" id="PF13405">
    <property type="entry name" value="EF-hand_6"/>
    <property type="match status" value="1"/>
</dbReference>
<gene>
    <name evidence="4" type="primary">LOC106165376</name>
</gene>
<evidence type="ECO:0000256" key="1">
    <source>
        <dbReference type="ARBA" id="ARBA00022837"/>
    </source>
</evidence>
<accession>A0A1S3ILB4</accession>
<dbReference type="InParanoid" id="A0A1S3ILB4"/>
<dbReference type="GeneID" id="106165376"/>
<dbReference type="InterPro" id="IPR018247">
    <property type="entry name" value="EF_Hand_1_Ca_BS"/>
</dbReference>
<dbReference type="RefSeq" id="XP_013399035.1">
    <property type="nucleotide sequence ID" value="XM_013543581.2"/>
</dbReference>
<dbReference type="InterPro" id="IPR052591">
    <property type="entry name" value="CML21-like"/>
</dbReference>
<evidence type="ECO:0000313" key="4">
    <source>
        <dbReference type="RefSeq" id="XP_013399035.1"/>
    </source>
</evidence>